<organism evidence="7 8">
    <name type="scientific">Candidatus Pelethenecus faecipullorum</name>
    <dbReference type="NCBI Taxonomy" id="2840900"/>
    <lineage>
        <taxon>Bacteria</taxon>
        <taxon>Bacillati</taxon>
        <taxon>Mycoplasmatota</taxon>
        <taxon>Mollicutes</taxon>
        <taxon>Candidatus Pelethenecus</taxon>
    </lineage>
</organism>
<reference evidence="7" key="2">
    <citation type="journal article" date="2021" name="PeerJ">
        <title>Extensive microbial diversity within the chicken gut microbiome revealed by metagenomics and culture.</title>
        <authorList>
            <person name="Gilroy R."/>
            <person name="Ravi A."/>
            <person name="Getino M."/>
            <person name="Pursley I."/>
            <person name="Horton D.L."/>
            <person name="Alikhan N.F."/>
            <person name="Baker D."/>
            <person name="Gharbi K."/>
            <person name="Hall N."/>
            <person name="Watson M."/>
            <person name="Adriaenssens E.M."/>
            <person name="Foster-Nyarko E."/>
            <person name="Jarju S."/>
            <person name="Secka A."/>
            <person name="Antonio M."/>
            <person name="Oren A."/>
            <person name="Chaudhuri R.R."/>
            <person name="La Ragione R."/>
            <person name="Hildebrand F."/>
            <person name="Pallen M.J."/>
        </authorList>
    </citation>
    <scope>NUCLEOTIDE SEQUENCE</scope>
    <source>
        <strain evidence="7">ChiW17-6978</strain>
    </source>
</reference>
<dbReference type="SUPFAM" id="SSF111331">
    <property type="entry name" value="NAD kinase/diacylglycerol kinase-like"/>
    <property type="match status" value="1"/>
</dbReference>
<protein>
    <recommendedName>
        <fullName evidence="6">NAD kinase</fullName>
        <ecNumber evidence="6">2.7.1.23</ecNumber>
    </recommendedName>
    <alternativeName>
        <fullName evidence="6">ATP-dependent NAD kinase</fullName>
    </alternativeName>
</protein>
<feature type="binding site" evidence="6">
    <location>
        <begin position="152"/>
        <end position="157"/>
    </location>
    <ligand>
        <name>NAD(+)</name>
        <dbReference type="ChEBI" id="CHEBI:57540"/>
    </ligand>
</feature>
<feature type="binding site" evidence="6">
    <location>
        <position position="139"/>
    </location>
    <ligand>
        <name>NAD(+)</name>
        <dbReference type="ChEBI" id="CHEBI:57540"/>
    </ligand>
</feature>
<evidence type="ECO:0000256" key="2">
    <source>
        <dbReference type="ARBA" id="ARBA00022777"/>
    </source>
</evidence>
<keyword evidence="4 6" id="KW-0520">NAD</keyword>
<comment type="subcellular location">
    <subcellularLocation>
        <location evidence="6">Cytoplasm</location>
    </subcellularLocation>
</comment>
<dbReference type="EC" id="2.7.1.23" evidence="6"/>
<dbReference type="InterPro" id="IPR017437">
    <property type="entry name" value="ATP-NAD_kinase_PpnK-typ_C"/>
</dbReference>
<keyword evidence="6" id="KW-0067">ATP-binding</keyword>
<dbReference type="GO" id="GO:0006741">
    <property type="term" value="P:NADP+ biosynthetic process"/>
    <property type="evidence" value="ECO:0007669"/>
    <property type="project" value="UniProtKB-UniRule"/>
</dbReference>
<dbReference type="Pfam" id="PF01513">
    <property type="entry name" value="NAD_kinase"/>
    <property type="match status" value="1"/>
</dbReference>
<dbReference type="NCBIfam" id="NF003424">
    <property type="entry name" value="PRK04885.1"/>
    <property type="match status" value="1"/>
</dbReference>
<dbReference type="Pfam" id="PF20143">
    <property type="entry name" value="NAD_kinase_C"/>
    <property type="match status" value="1"/>
</dbReference>
<proteinExistence type="inferred from homology"/>
<dbReference type="InterPro" id="IPR002504">
    <property type="entry name" value="NADK"/>
</dbReference>
<comment type="caution">
    <text evidence="7">The sequence shown here is derived from an EMBL/GenBank/DDBJ whole genome shotgun (WGS) entry which is preliminary data.</text>
</comment>
<gene>
    <name evidence="6" type="primary">nadK</name>
    <name evidence="7" type="ORF">IAD46_00645</name>
</gene>
<dbReference type="PANTHER" id="PTHR20275:SF0">
    <property type="entry name" value="NAD KINASE"/>
    <property type="match status" value="1"/>
</dbReference>
<dbReference type="GO" id="GO:0005737">
    <property type="term" value="C:cytoplasm"/>
    <property type="evidence" value="ECO:0007669"/>
    <property type="project" value="UniProtKB-SubCell"/>
</dbReference>
<reference evidence="7" key="1">
    <citation type="submission" date="2020-10" db="EMBL/GenBank/DDBJ databases">
        <authorList>
            <person name="Gilroy R."/>
        </authorList>
    </citation>
    <scope>NUCLEOTIDE SEQUENCE</scope>
    <source>
        <strain evidence="7">ChiW17-6978</strain>
    </source>
</reference>
<keyword evidence="1 6" id="KW-0808">Transferase</keyword>
<keyword evidence="6" id="KW-0547">Nucleotide-binding</keyword>
<keyword evidence="2 6" id="KW-0418">Kinase</keyword>
<dbReference type="GO" id="GO:0051287">
    <property type="term" value="F:NAD binding"/>
    <property type="evidence" value="ECO:0007669"/>
    <property type="project" value="UniProtKB-ARBA"/>
</dbReference>
<comment type="cofactor">
    <cofactor evidence="6">
        <name>a divalent metal cation</name>
        <dbReference type="ChEBI" id="CHEBI:60240"/>
    </cofactor>
</comment>
<dbReference type="Gene3D" id="2.60.200.30">
    <property type="entry name" value="Probable inorganic polyphosphate/atp-NAD kinase, domain 2"/>
    <property type="match status" value="1"/>
</dbReference>
<feature type="binding site" evidence="6">
    <location>
        <position position="47"/>
    </location>
    <ligand>
        <name>NAD(+)</name>
        <dbReference type="ChEBI" id="CHEBI:57540"/>
    </ligand>
</feature>
<dbReference type="Proteomes" id="UP000886758">
    <property type="component" value="Unassembled WGS sequence"/>
</dbReference>
<dbReference type="GO" id="GO:0003951">
    <property type="term" value="F:NAD+ kinase activity"/>
    <property type="evidence" value="ECO:0007669"/>
    <property type="project" value="UniProtKB-UniRule"/>
</dbReference>
<dbReference type="AlphaFoldDB" id="A0A9D1GPH4"/>
<evidence type="ECO:0000313" key="8">
    <source>
        <dbReference type="Proteomes" id="UP000886758"/>
    </source>
</evidence>
<sequence>MNYMILTKEDALSAKIEQKLRRKIKHTYDAVQPDYVIAVGGDGTILRAVHLYPAATIFGLHTGHLGFFANYTKEDLDLLIADINSNRFETEELDQLFCTITTKEKELKMRALNEITIMLPRRTLILDVKIDDETLERFRGTGFCISTPFGSTAYNKSLHGAVVDPTLKAMQLTEIAGINSNAYRTLSSPLLLSSDRLIELRSEEAQTVFVTVDHESFEINAFEKIMIQYERKKVRMAYHYHPNFIKRIKRTFF</sequence>
<dbReference type="Gene3D" id="3.40.50.10330">
    <property type="entry name" value="Probable inorganic polyphosphate/atp-NAD kinase, domain 1"/>
    <property type="match status" value="1"/>
</dbReference>
<comment type="similarity">
    <text evidence="6">Belongs to the NAD kinase family.</text>
</comment>
<accession>A0A9D1GPH4</accession>
<comment type="function">
    <text evidence="6">Involved in the regulation of the intracellular balance of NAD and NADP, and is a key enzyme in the biosynthesis of NADP. Catalyzes specifically the phosphorylation on 2'-hydroxyl of the adenosine moiety of NAD to yield NADP.</text>
</comment>
<keyword evidence="6" id="KW-0963">Cytoplasm</keyword>
<dbReference type="InterPro" id="IPR017438">
    <property type="entry name" value="ATP-NAD_kinase_N"/>
</dbReference>
<feature type="binding site" evidence="6">
    <location>
        <begin position="42"/>
        <end position="43"/>
    </location>
    <ligand>
        <name>NAD(+)</name>
        <dbReference type="ChEBI" id="CHEBI:57540"/>
    </ligand>
</feature>
<evidence type="ECO:0000256" key="3">
    <source>
        <dbReference type="ARBA" id="ARBA00022857"/>
    </source>
</evidence>
<dbReference type="HAMAP" id="MF_00361">
    <property type="entry name" value="NAD_kinase"/>
    <property type="match status" value="1"/>
</dbReference>
<feature type="binding site" evidence="6">
    <location>
        <position position="176"/>
    </location>
    <ligand>
        <name>NAD(+)</name>
        <dbReference type="ChEBI" id="CHEBI:57540"/>
    </ligand>
</feature>
<keyword evidence="3 6" id="KW-0521">NADP</keyword>
<feature type="active site" description="Proton acceptor" evidence="6">
    <location>
        <position position="42"/>
    </location>
</feature>
<dbReference type="InterPro" id="IPR016064">
    <property type="entry name" value="NAD/diacylglycerol_kinase_sf"/>
</dbReference>
<name>A0A9D1GPH4_9MOLU</name>
<comment type="catalytic activity">
    <reaction evidence="5 6">
        <text>NAD(+) + ATP = ADP + NADP(+) + H(+)</text>
        <dbReference type="Rhea" id="RHEA:18629"/>
        <dbReference type="ChEBI" id="CHEBI:15378"/>
        <dbReference type="ChEBI" id="CHEBI:30616"/>
        <dbReference type="ChEBI" id="CHEBI:57540"/>
        <dbReference type="ChEBI" id="CHEBI:58349"/>
        <dbReference type="ChEBI" id="CHEBI:456216"/>
        <dbReference type="EC" id="2.7.1.23"/>
    </reaction>
</comment>
<dbReference type="GO" id="GO:0046872">
    <property type="term" value="F:metal ion binding"/>
    <property type="evidence" value="ECO:0007669"/>
    <property type="project" value="UniProtKB-UniRule"/>
</dbReference>
<evidence type="ECO:0000256" key="1">
    <source>
        <dbReference type="ARBA" id="ARBA00022679"/>
    </source>
</evidence>
<dbReference type="PANTHER" id="PTHR20275">
    <property type="entry name" value="NAD KINASE"/>
    <property type="match status" value="1"/>
</dbReference>
<dbReference type="GO" id="GO:0019674">
    <property type="term" value="P:NAD+ metabolic process"/>
    <property type="evidence" value="ECO:0007669"/>
    <property type="project" value="InterPro"/>
</dbReference>
<evidence type="ECO:0000256" key="6">
    <source>
        <dbReference type="HAMAP-Rule" id="MF_00361"/>
    </source>
</evidence>
<evidence type="ECO:0000313" key="7">
    <source>
        <dbReference type="EMBL" id="HIT49512.1"/>
    </source>
</evidence>
<dbReference type="GO" id="GO:0005524">
    <property type="term" value="F:ATP binding"/>
    <property type="evidence" value="ECO:0007669"/>
    <property type="project" value="UniProtKB-KW"/>
</dbReference>
<feature type="binding site" evidence="6">
    <location>
        <begin position="113"/>
        <end position="114"/>
    </location>
    <ligand>
        <name>NAD(+)</name>
        <dbReference type="ChEBI" id="CHEBI:57540"/>
    </ligand>
</feature>
<evidence type="ECO:0000256" key="4">
    <source>
        <dbReference type="ARBA" id="ARBA00023027"/>
    </source>
</evidence>
<comment type="caution">
    <text evidence="6">Lacks conserved residue(s) required for the propagation of feature annotation.</text>
</comment>
<dbReference type="EMBL" id="DVLF01000022">
    <property type="protein sequence ID" value="HIT49512.1"/>
    <property type="molecule type" value="Genomic_DNA"/>
</dbReference>
<evidence type="ECO:0000256" key="5">
    <source>
        <dbReference type="ARBA" id="ARBA00047925"/>
    </source>
</evidence>